<evidence type="ECO:0000313" key="7">
    <source>
        <dbReference type="Proteomes" id="UP001549321"/>
    </source>
</evidence>
<feature type="transmembrane region" description="Helical" evidence="4">
    <location>
        <begin position="21"/>
        <end position="46"/>
    </location>
</feature>
<dbReference type="InterPro" id="IPR011701">
    <property type="entry name" value="MFS"/>
</dbReference>
<dbReference type="PANTHER" id="PTHR23534">
    <property type="entry name" value="MFS PERMEASE"/>
    <property type="match status" value="1"/>
</dbReference>
<keyword evidence="3 4" id="KW-0472">Membrane</keyword>
<evidence type="ECO:0000256" key="2">
    <source>
        <dbReference type="ARBA" id="ARBA00022989"/>
    </source>
</evidence>
<feature type="transmembrane region" description="Helical" evidence="4">
    <location>
        <begin position="84"/>
        <end position="101"/>
    </location>
</feature>
<feature type="transmembrane region" description="Helical" evidence="4">
    <location>
        <begin position="316"/>
        <end position="339"/>
    </location>
</feature>
<dbReference type="EMBL" id="JBEPSM010000001">
    <property type="protein sequence ID" value="MET4632977.1"/>
    <property type="molecule type" value="Genomic_DNA"/>
</dbReference>
<evidence type="ECO:0000259" key="5">
    <source>
        <dbReference type="PROSITE" id="PS50850"/>
    </source>
</evidence>
<feature type="domain" description="Major facilitator superfamily (MFS) profile" evidence="5">
    <location>
        <begin position="224"/>
        <end position="410"/>
    </location>
</feature>
<comment type="caution">
    <text evidence="6">The sequence shown here is derived from an EMBL/GenBank/DDBJ whole genome shotgun (WGS) entry which is preliminary data.</text>
</comment>
<feature type="transmembrane region" description="Helical" evidence="4">
    <location>
        <begin position="291"/>
        <end position="310"/>
    </location>
</feature>
<evidence type="ECO:0000256" key="4">
    <source>
        <dbReference type="SAM" id="Phobius"/>
    </source>
</evidence>
<organism evidence="6 7">
    <name type="scientific">Kaistia defluvii</name>
    <dbReference type="NCBI Taxonomy" id="410841"/>
    <lineage>
        <taxon>Bacteria</taxon>
        <taxon>Pseudomonadati</taxon>
        <taxon>Pseudomonadota</taxon>
        <taxon>Alphaproteobacteria</taxon>
        <taxon>Hyphomicrobiales</taxon>
        <taxon>Kaistiaceae</taxon>
        <taxon>Kaistia</taxon>
    </lineage>
</organism>
<feature type="transmembrane region" description="Helical" evidence="4">
    <location>
        <begin position="265"/>
        <end position="284"/>
    </location>
</feature>
<feature type="transmembrane region" description="Helical" evidence="4">
    <location>
        <begin position="107"/>
        <end position="124"/>
    </location>
</feature>
<reference evidence="6 7" key="1">
    <citation type="submission" date="2024-06" db="EMBL/GenBank/DDBJ databases">
        <title>Sorghum-associated microbial communities from plants grown in Nebraska, USA.</title>
        <authorList>
            <person name="Schachtman D."/>
        </authorList>
    </citation>
    <scope>NUCLEOTIDE SEQUENCE [LARGE SCALE GENOMIC DNA]</scope>
    <source>
        <strain evidence="6 7">3207</strain>
    </source>
</reference>
<accession>A0ABV2QVC3</accession>
<keyword evidence="2 4" id="KW-1133">Transmembrane helix</keyword>
<evidence type="ECO:0000313" key="6">
    <source>
        <dbReference type="EMBL" id="MET4632977.1"/>
    </source>
</evidence>
<gene>
    <name evidence="6" type="ORF">ABIE08_000890</name>
</gene>
<feature type="transmembrane region" description="Helical" evidence="4">
    <location>
        <begin position="52"/>
        <end position="72"/>
    </location>
</feature>
<proteinExistence type="predicted"/>
<dbReference type="InterPro" id="IPR020846">
    <property type="entry name" value="MFS_dom"/>
</dbReference>
<dbReference type="InterPro" id="IPR036259">
    <property type="entry name" value="MFS_trans_sf"/>
</dbReference>
<dbReference type="SUPFAM" id="SSF103473">
    <property type="entry name" value="MFS general substrate transporter"/>
    <property type="match status" value="1"/>
</dbReference>
<evidence type="ECO:0000256" key="3">
    <source>
        <dbReference type="ARBA" id="ARBA00023136"/>
    </source>
</evidence>
<dbReference type="PROSITE" id="PS50850">
    <property type="entry name" value="MFS"/>
    <property type="match status" value="1"/>
</dbReference>
<dbReference type="Pfam" id="PF07690">
    <property type="entry name" value="MFS_1"/>
    <property type="match status" value="1"/>
</dbReference>
<protein>
    <submittedName>
        <fullName evidence="6">MFS family permease</fullName>
    </submittedName>
</protein>
<keyword evidence="7" id="KW-1185">Reference proteome</keyword>
<feature type="transmembrane region" description="Helical" evidence="4">
    <location>
        <begin position="378"/>
        <end position="401"/>
    </location>
</feature>
<dbReference type="RefSeq" id="WP_354549047.1">
    <property type="nucleotide sequence ID" value="NZ_JBEPSM010000001.1"/>
</dbReference>
<feature type="transmembrane region" description="Helical" evidence="4">
    <location>
        <begin position="145"/>
        <end position="166"/>
    </location>
</feature>
<dbReference type="PANTHER" id="PTHR23534:SF1">
    <property type="entry name" value="MAJOR FACILITATOR SUPERFAMILY PROTEIN"/>
    <property type="match status" value="1"/>
</dbReference>
<dbReference type="Proteomes" id="UP001549321">
    <property type="component" value="Unassembled WGS sequence"/>
</dbReference>
<keyword evidence="1 4" id="KW-0812">Transmembrane</keyword>
<dbReference type="Gene3D" id="1.20.1250.20">
    <property type="entry name" value="MFS general substrate transporter like domains"/>
    <property type="match status" value="1"/>
</dbReference>
<sequence length="410" mass="42833">MDTQNTVELDRQVRRNAVVLMAANAVNASILPIAVTLGGLAGFYLLGADKSLATLPITASTVGAALTTIPAAMLMSRIGRRKGFVLGAAPAILGGLLAVFALLQGSFWLFVASLFLVGMSGAFNQQYRFAAIDAGSPAVRTKAMSLVMAGGMFSGIIGPQTVIFTNDWLSPIMFAGSFLAAAILGCIGLLIASLLRDVAPPPAHAARLLNAAGGRPLAVIARQPRFIAAVLCAISSYALMSLVMTAAPLAMIGCGLTQSDAALGIQWHVLAMYGPSFFTGKLIVRFGKDRIVIAGMALLVACALVGITGITLAHFWITLILLGFGWNFGFIGATAMLAETYRPEERGKVQGLNDFLVLGSAATASLLSGKLIGGPGWAFINMIVFPVVMLSLAALAWSFWLRRTAGREKA</sequence>
<feature type="transmembrane region" description="Helical" evidence="4">
    <location>
        <begin position="226"/>
        <end position="253"/>
    </location>
</feature>
<evidence type="ECO:0000256" key="1">
    <source>
        <dbReference type="ARBA" id="ARBA00022692"/>
    </source>
</evidence>
<feature type="transmembrane region" description="Helical" evidence="4">
    <location>
        <begin position="172"/>
        <end position="195"/>
    </location>
</feature>
<feature type="transmembrane region" description="Helical" evidence="4">
    <location>
        <begin position="351"/>
        <end position="372"/>
    </location>
</feature>
<name>A0ABV2QVC3_9HYPH</name>